<dbReference type="Gene3D" id="1.10.239.10">
    <property type="entry name" value="Elicitin domain"/>
    <property type="match status" value="1"/>
</dbReference>
<evidence type="ECO:0000256" key="1">
    <source>
        <dbReference type="SAM" id="Phobius"/>
    </source>
</evidence>
<reference evidence="2" key="2">
    <citation type="submission" date="2019-06" db="EMBL/GenBank/DDBJ databases">
        <title>Genomics analysis of Aphanomyces spp. identifies a new class of oomycete effector associated with host adaptation.</title>
        <authorList>
            <person name="Gaulin E."/>
        </authorList>
    </citation>
    <scope>NUCLEOTIDE SEQUENCE</scope>
    <source>
        <strain evidence="2">CBS 578.67</strain>
    </source>
</reference>
<reference evidence="3 4" key="1">
    <citation type="submission" date="2019-03" db="EMBL/GenBank/DDBJ databases">
        <authorList>
            <person name="Gaulin E."/>
            <person name="Dumas B."/>
        </authorList>
    </citation>
    <scope>NUCLEOTIDE SEQUENCE [LARGE SCALE GENOMIC DNA]</scope>
    <source>
        <strain evidence="3">CBS 568.67</strain>
    </source>
</reference>
<accession>A0A485KR21</accession>
<sequence>MVTLLTYLHTYALPLTMWTAIISLVIVGFARSTPSHPDPPVPYCLQLPRLPLYFTSLYDLPSTAQCQNASGLTGKIPLALNMAPTGAQVAAFFDSDACRSYFDALVNVYVKDMPRCLFVIDAATKKTMENSALAQVSFDQLRALSQAYQSARLSDSPTPT</sequence>
<evidence type="ECO:0000313" key="3">
    <source>
        <dbReference type="EMBL" id="VFT87347.1"/>
    </source>
</evidence>
<protein>
    <submittedName>
        <fullName evidence="3">Aste57867_10473 protein</fullName>
    </submittedName>
</protein>
<dbReference type="EMBL" id="VJMH01005211">
    <property type="protein sequence ID" value="KAF0698909.1"/>
    <property type="molecule type" value="Genomic_DNA"/>
</dbReference>
<keyword evidence="4" id="KW-1185">Reference proteome</keyword>
<organism evidence="3 4">
    <name type="scientific">Aphanomyces stellatus</name>
    <dbReference type="NCBI Taxonomy" id="120398"/>
    <lineage>
        <taxon>Eukaryota</taxon>
        <taxon>Sar</taxon>
        <taxon>Stramenopiles</taxon>
        <taxon>Oomycota</taxon>
        <taxon>Saprolegniomycetes</taxon>
        <taxon>Saprolegniales</taxon>
        <taxon>Verrucalvaceae</taxon>
        <taxon>Aphanomyces</taxon>
    </lineage>
</organism>
<name>A0A485KR21_9STRA</name>
<keyword evidence="1" id="KW-1133">Transmembrane helix</keyword>
<dbReference type="Proteomes" id="UP000332933">
    <property type="component" value="Unassembled WGS sequence"/>
</dbReference>
<dbReference type="OrthoDB" id="70540at2759"/>
<gene>
    <name evidence="3" type="primary">Aste57867_10473</name>
    <name evidence="2" type="ORF">As57867_010433</name>
    <name evidence="3" type="ORF">ASTE57867_10473</name>
</gene>
<dbReference type="AlphaFoldDB" id="A0A485KR21"/>
<dbReference type="InterPro" id="IPR036470">
    <property type="entry name" value="Elicitin_sf"/>
</dbReference>
<keyword evidence="1" id="KW-0472">Membrane</keyword>
<keyword evidence="1" id="KW-0812">Transmembrane</keyword>
<evidence type="ECO:0000313" key="2">
    <source>
        <dbReference type="EMBL" id="KAF0698909.1"/>
    </source>
</evidence>
<proteinExistence type="predicted"/>
<dbReference type="SUPFAM" id="SSF48647">
    <property type="entry name" value="Fungal elicitin"/>
    <property type="match status" value="1"/>
</dbReference>
<feature type="transmembrane region" description="Helical" evidence="1">
    <location>
        <begin position="12"/>
        <end position="30"/>
    </location>
</feature>
<dbReference type="GO" id="GO:0005576">
    <property type="term" value="C:extracellular region"/>
    <property type="evidence" value="ECO:0007669"/>
    <property type="project" value="InterPro"/>
</dbReference>
<dbReference type="EMBL" id="CAADRA010005232">
    <property type="protein sequence ID" value="VFT87347.1"/>
    <property type="molecule type" value="Genomic_DNA"/>
</dbReference>
<evidence type="ECO:0000313" key="4">
    <source>
        <dbReference type="Proteomes" id="UP000332933"/>
    </source>
</evidence>